<protein>
    <recommendedName>
        <fullName evidence="5">Cytochrome b5 heme-binding domain-containing protein</fullName>
    </recommendedName>
</protein>
<dbReference type="SMART" id="SM01117">
    <property type="entry name" value="Cyt-b5"/>
    <property type="match status" value="1"/>
</dbReference>
<keyword evidence="7" id="KW-1185">Reference proteome</keyword>
<dbReference type="PRINTS" id="PR00363">
    <property type="entry name" value="CYTOCHROMEB5"/>
</dbReference>
<evidence type="ECO:0000256" key="2">
    <source>
        <dbReference type="ARBA" id="ARBA00022723"/>
    </source>
</evidence>
<dbReference type="GO" id="GO:0046872">
    <property type="term" value="F:metal ion binding"/>
    <property type="evidence" value="ECO:0007669"/>
    <property type="project" value="UniProtKB-KW"/>
</dbReference>
<proteinExistence type="inferred from homology"/>
<gene>
    <name evidence="6" type="ORF">KQX54_003607</name>
</gene>
<dbReference type="GO" id="GO:0016020">
    <property type="term" value="C:membrane"/>
    <property type="evidence" value="ECO:0007669"/>
    <property type="project" value="TreeGrafter"/>
</dbReference>
<reference evidence="6 7" key="1">
    <citation type="journal article" date="2021" name="J. Hered.">
        <title>A chromosome-level genome assembly of the parasitoid wasp, Cotesia glomerata (Hymenoptera: Braconidae).</title>
        <authorList>
            <person name="Pinto B.J."/>
            <person name="Weis J.J."/>
            <person name="Gamble T."/>
            <person name="Ode P.J."/>
            <person name="Paul R."/>
            <person name="Zaspel J.M."/>
        </authorList>
    </citation>
    <scope>NUCLEOTIDE SEQUENCE [LARGE SCALE GENOMIC DNA]</scope>
    <source>
        <strain evidence="6">CgM1</strain>
    </source>
</reference>
<dbReference type="PANTHER" id="PTHR19359">
    <property type="entry name" value="CYTOCHROME B5"/>
    <property type="match status" value="1"/>
</dbReference>
<organism evidence="6 7">
    <name type="scientific">Cotesia glomerata</name>
    <name type="common">Lepidopteran parasitic wasp</name>
    <name type="synonym">Apanteles glomeratus</name>
    <dbReference type="NCBI Taxonomy" id="32391"/>
    <lineage>
        <taxon>Eukaryota</taxon>
        <taxon>Metazoa</taxon>
        <taxon>Ecdysozoa</taxon>
        <taxon>Arthropoda</taxon>
        <taxon>Hexapoda</taxon>
        <taxon>Insecta</taxon>
        <taxon>Pterygota</taxon>
        <taxon>Neoptera</taxon>
        <taxon>Endopterygota</taxon>
        <taxon>Hymenoptera</taxon>
        <taxon>Apocrita</taxon>
        <taxon>Ichneumonoidea</taxon>
        <taxon>Braconidae</taxon>
        <taxon>Microgastrinae</taxon>
        <taxon>Cotesia</taxon>
    </lineage>
</organism>
<dbReference type="PANTHER" id="PTHR19359:SF41">
    <property type="entry name" value="GEO08203P1"/>
    <property type="match status" value="1"/>
</dbReference>
<evidence type="ECO:0000256" key="4">
    <source>
        <dbReference type="ARBA" id="ARBA00038168"/>
    </source>
</evidence>
<dbReference type="Gene3D" id="3.10.120.10">
    <property type="entry name" value="Cytochrome b5-like heme/steroid binding domain"/>
    <property type="match status" value="1"/>
</dbReference>
<dbReference type="InterPro" id="IPR001199">
    <property type="entry name" value="Cyt_B5-like_heme/steroid-bd"/>
</dbReference>
<comment type="caution">
    <text evidence="6">The sequence shown here is derived from an EMBL/GenBank/DDBJ whole genome shotgun (WGS) entry which is preliminary data.</text>
</comment>
<dbReference type="InterPro" id="IPR050668">
    <property type="entry name" value="Cytochrome_b5"/>
</dbReference>
<dbReference type="PROSITE" id="PS50255">
    <property type="entry name" value="CYTOCHROME_B5_2"/>
    <property type="match status" value="1"/>
</dbReference>
<dbReference type="InterPro" id="IPR036400">
    <property type="entry name" value="Cyt_B5-like_heme/steroid_sf"/>
</dbReference>
<dbReference type="GO" id="GO:0020037">
    <property type="term" value="F:heme binding"/>
    <property type="evidence" value="ECO:0007669"/>
    <property type="project" value="TreeGrafter"/>
</dbReference>
<evidence type="ECO:0000259" key="5">
    <source>
        <dbReference type="PROSITE" id="PS50255"/>
    </source>
</evidence>
<keyword evidence="3" id="KW-0408">Iron</keyword>
<feature type="domain" description="Cytochrome b5 heme-binding" evidence="5">
    <location>
        <begin position="90"/>
        <end position="166"/>
    </location>
</feature>
<keyword evidence="2" id="KW-0479">Metal-binding</keyword>
<dbReference type="Pfam" id="PF00173">
    <property type="entry name" value="Cyt-b5"/>
    <property type="match status" value="1"/>
</dbReference>
<name>A0AAV7HSR4_COTGL</name>
<dbReference type="EMBL" id="JAHXZJ010002982">
    <property type="protein sequence ID" value="KAH0534396.1"/>
    <property type="molecule type" value="Genomic_DNA"/>
</dbReference>
<evidence type="ECO:0000256" key="1">
    <source>
        <dbReference type="ARBA" id="ARBA00022617"/>
    </source>
</evidence>
<evidence type="ECO:0000256" key="3">
    <source>
        <dbReference type="ARBA" id="ARBA00023004"/>
    </source>
</evidence>
<dbReference type="AlphaFoldDB" id="A0AAV7HSR4"/>
<dbReference type="Proteomes" id="UP000826195">
    <property type="component" value="Unassembled WGS sequence"/>
</dbReference>
<comment type="similarity">
    <text evidence="4">Belongs to the cytochrome b5 family.</text>
</comment>
<dbReference type="SUPFAM" id="SSF55856">
    <property type="entry name" value="Cytochrome b5-like heme/steroid binding domain"/>
    <property type="match status" value="1"/>
</dbReference>
<keyword evidence="1" id="KW-0349">Heme</keyword>
<accession>A0AAV7HSR4</accession>
<sequence>MLSSITRAVSLERLSGEIRMFGKLSKNPSTENNLDMDYLNLGFLALELRETVSKTLSSIKNELKQTLSEQSAVENKNNNKIVSNKSESNLKTITLEELSWHDTIDDCWIAIYDYVYDCTEFMIKHPGGDDVLCEYAGRDGTIAFISTGHSESAVNLLDKYLIGELPPNERLFRIENGVKVVL</sequence>
<evidence type="ECO:0000313" key="6">
    <source>
        <dbReference type="EMBL" id="KAH0534396.1"/>
    </source>
</evidence>
<evidence type="ECO:0000313" key="7">
    <source>
        <dbReference type="Proteomes" id="UP000826195"/>
    </source>
</evidence>